<name>A0ABQ7AB19_BRACR</name>
<keyword evidence="3" id="KW-1185">Reference proteome</keyword>
<evidence type="ECO:0000313" key="3">
    <source>
        <dbReference type="Proteomes" id="UP000266723"/>
    </source>
</evidence>
<dbReference type="EMBL" id="QGKV02002055">
    <property type="protein sequence ID" value="KAF3494850.1"/>
    <property type="molecule type" value="Genomic_DNA"/>
</dbReference>
<gene>
    <name evidence="2" type="ORF">DY000_02053785</name>
</gene>
<feature type="region of interest" description="Disordered" evidence="1">
    <location>
        <begin position="84"/>
        <end position="109"/>
    </location>
</feature>
<protein>
    <recommendedName>
        <fullName evidence="4">VAN3-binding protein-like auxin canalisation domain-containing protein</fullName>
    </recommendedName>
</protein>
<evidence type="ECO:0000256" key="1">
    <source>
        <dbReference type="SAM" id="MobiDB-lite"/>
    </source>
</evidence>
<evidence type="ECO:0008006" key="4">
    <source>
        <dbReference type="Google" id="ProtNLM"/>
    </source>
</evidence>
<evidence type="ECO:0000313" key="2">
    <source>
        <dbReference type="EMBL" id="KAF3494850.1"/>
    </source>
</evidence>
<comment type="caution">
    <text evidence="2">The sequence shown here is derived from an EMBL/GenBank/DDBJ whole genome shotgun (WGS) entry which is preliminary data.</text>
</comment>
<sequence length="109" mass="12173">MKAMGSATQRSPCEPRRSREVRRGRRPSPANLDSPCIPSVDLTGTTRCGFHHFHKGIRSEKKPPPPAVLEQMLRKRHQIWNPASESIFRSTAPSVSSPRTAGEEKEFPG</sequence>
<feature type="compositionally biased region" description="Polar residues" evidence="1">
    <location>
        <begin position="84"/>
        <end position="99"/>
    </location>
</feature>
<dbReference type="Proteomes" id="UP000266723">
    <property type="component" value="Unassembled WGS sequence"/>
</dbReference>
<reference evidence="2 3" key="1">
    <citation type="journal article" date="2020" name="BMC Genomics">
        <title>Intraspecific diversification of the crop wild relative Brassica cretica Lam. using demographic model selection.</title>
        <authorList>
            <person name="Kioukis A."/>
            <person name="Michalopoulou V.A."/>
            <person name="Briers L."/>
            <person name="Pirintsos S."/>
            <person name="Studholme D.J."/>
            <person name="Pavlidis P."/>
            <person name="Sarris P.F."/>
        </authorList>
    </citation>
    <scope>NUCLEOTIDE SEQUENCE [LARGE SCALE GENOMIC DNA]</scope>
    <source>
        <strain evidence="3">cv. PFS-1207/04</strain>
    </source>
</reference>
<proteinExistence type="predicted"/>
<organism evidence="2 3">
    <name type="scientific">Brassica cretica</name>
    <name type="common">Mustard</name>
    <dbReference type="NCBI Taxonomy" id="69181"/>
    <lineage>
        <taxon>Eukaryota</taxon>
        <taxon>Viridiplantae</taxon>
        <taxon>Streptophyta</taxon>
        <taxon>Embryophyta</taxon>
        <taxon>Tracheophyta</taxon>
        <taxon>Spermatophyta</taxon>
        <taxon>Magnoliopsida</taxon>
        <taxon>eudicotyledons</taxon>
        <taxon>Gunneridae</taxon>
        <taxon>Pentapetalae</taxon>
        <taxon>rosids</taxon>
        <taxon>malvids</taxon>
        <taxon>Brassicales</taxon>
        <taxon>Brassicaceae</taxon>
        <taxon>Brassiceae</taxon>
        <taxon>Brassica</taxon>
    </lineage>
</organism>
<feature type="region of interest" description="Disordered" evidence="1">
    <location>
        <begin position="1"/>
        <end position="38"/>
    </location>
</feature>
<accession>A0ABQ7AB19</accession>